<protein>
    <submittedName>
        <fullName evidence="2">Uncharacterized protein</fullName>
    </submittedName>
</protein>
<evidence type="ECO:0000256" key="1">
    <source>
        <dbReference type="SAM" id="MobiDB-lite"/>
    </source>
</evidence>
<reference evidence="2 3" key="1">
    <citation type="submission" date="2014-04" db="EMBL/GenBank/DDBJ databases">
        <authorList>
            <consortium name="DOE Joint Genome Institute"/>
            <person name="Kuo A."/>
            <person name="Kohler A."/>
            <person name="Jargeat P."/>
            <person name="Nagy L.G."/>
            <person name="Floudas D."/>
            <person name="Copeland A."/>
            <person name="Barry K.W."/>
            <person name="Cichocki N."/>
            <person name="Veneault-Fourrey C."/>
            <person name="LaButti K."/>
            <person name="Lindquist E.A."/>
            <person name="Lipzen A."/>
            <person name="Lundell T."/>
            <person name="Morin E."/>
            <person name="Murat C."/>
            <person name="Sun H."/>
            <person name="Tunlid A."/>
            <person name="Henrissat B."/>
            <person name="Grigoriev I.V."/>
            <person name="Hibbett D.S."/>
            <person name="Martin F."/>
            <person name="Nordberg H.P."/>
            <person name="Cantor M.N."/>
            <person name="Hua S.X."/>
        </authorList>
    </citation>
    <scope>NUCLEOTIDE SEQUENCE [LARGE SCALE GENOMIC DNA]</scope>
    <source>
        <strain evidence="2 3">Ve08.2h10</strain>
    </source>
</reference>
<accession>A0A0D0E886</accession>
<dbReference type="InParanoid" id="A0A0D0E886"/>
<dbReference type="OrthoDB" id="2693043at2759"/>
<sequence>MHYGCNPYKHQYPLSQGHPTGPGAPAMGMQGDVYHQQQDRHGGYSPDPCLQPYVGTFQPMGGPYLQFQVPCFEMENSQVPPSGLPAQGDSQTHSGYINPDPAYCDINGYYYHGQPGQPNSQFRPAPVICRSPYPEASGPPHNPSAYPNPLAEHGNTFGEVRIHSEHDAPQPSGSLSSE</sequence>
<dbReference type="HOGENOM" id="CLU_1511076_0_0_1"/>
<organism evidence="2 3">
    <name type="scientific">Paxillus rubicundulus Ve08.2h10</name>
    <dbReference type="NCBI Taxonomy" id="930991"/>
    <lineage>
        <taxon>Eukaryota</taxon>
        <taxon>Fungi</taxon>
        <taxon>Dikarya</taxon>
        <taxon>Basidiomycota</taxon>
        <taxon>Agaricomycotina</taxon>
        <taxon>Agaricomycetes</taxon>
        <taxon>Agaricomycetidae</taxon>
        <taxon>Boletales</taxon>
        <taxon>Paxilineae</taxon>
        <taxon>Paxillaceae</taxon>
        <taxon>Paxillus</taxon>
    </lineage>
</organism>
<dbReference type="Proteomes" id="UP000054538">
    <property type="component" value="Unassembled WGS sequence"/>
</dbReference>
<feature type="region of interest" description="Disordered" evidence="1">
    <location>
        <begin position="130"/>
        <end position="178"/>
    </location>
</feature>
<gene>
    <name evidence="2" type="ORF">PAXRUDRAFT_781699</name>
</gene>
<evidence type="ECO:0000313" key="2">
    <source>
        <dbReference type="EMBL" id="KIK94720.1"/>
    </source>
</evidence>
<dbReference type="AlphaFoldDB" id="A0A0D0E886"/>
<proteinExistence type="predicted"/>
<name>A0A0D0E886_9AGAM</name>
<keyword evidence="3" id="KW-1185">Reference proteome</keyword>
<evidence type="ECO:0000313" key="3">
    <source>
        <dbReference type="Proteomes" id="UP000054538"/>
    </source>
</evidence>
<reference evidence="3" key="2">
    <citation type="submission" date="2015-01" db="EMBL/GenBank/DDBJ databases">
        <title>Evolutionary Origins and Diversification of the Mycorrhizal Mutualists.</title>
        <authorList>
            <consortium name="DOE Joint Genome Institute"/>
            <consortium name="Mycorrhizal Genomics Consortium"/>
            <person name="Kohler A."/>
            <person name="Kuo A."/>
            <person name="Nagy L.G."/>
            <person name="Floudas D."/>
            <person name="Copeland A."/>
            <person name="Barry K.W."/>
            <person name="Cichocki N."/>
            <person name="Veneault-Fourrey C."/>
            <person name="LaButti K."/>
            <person name="Lindquist E.A."/>
            <person name="Lipzen A."/>
            <person name="Lundell T."/>
            <person name="Morin E."/>
            <person name="Murat C."/>
            <person name="Riley R."/>
            <person name="Ohm R."/>
            <person name="Sun H."/>
            <person name="Tunlid A."/>
            <person name="Henrissat B."/>
            <person name="Grigoriev I.V."/>
            <person name="Hibbett D.S."/>
            <person name="Martin F."/>
        </authorList>
    </citation>
    <scope>NUCLEOTIDE SEQUENCE [LARGE SCALE GENOMIC DNA]</scope>
    <source>
        <strain evidence="3">Ve08.2h10</strain>
    </source>
</reference>
<dbReference type="EMBL" id="KN825089">
    <property type="protein sequence ID" value="KIK94720.1"/>
    <property type="molecule type" value="Genomic_DNA"/>
</dbReference>